<evidence type="ECO:0000256" key="2">
    <source>
        <dbReference type="ARBA" id="ARBA00022419"/>
    </source>
</evidence>
<evidence type="ECO:0000313" key="5">
    <source>
        <dbReference type="Proteomes" id="UP000254802"/>
    </source>
</evidence>
<dbReference type="SUPFAM" id="SSF51621">
    <property type="entry name" value="Phosphoenolpyruvate/pyruvate domain"/>
    <property type="match status" value="1"/>
</dbReference>
<accession>A0A378N754</accession>
<dbReference type="InterPro" id="IPR021135">
    <property type="entry name" value="PEP_COase"/>
</dbReference>
<gene>
    <name evidence="4" type="primary">ppc_1</name>
    <name evidence="4" type="ORF">NCTC10638_03448</name>
</gene>
<dbReference type="EMBL" id="UGPN01000002">
    <property type="protein sequence ID" value="STY64272.1"/>
    <property type="molecule type" value="Genomic_DNA"/>
</dbReference>
<dbReference type="InterPro" id="IPR015813">
    <property type="entry name" value="Pyrv/PenolPyrv_kinase-like_dom"/>
</dbReference>
<comment type="function">
    <text evidence="1">Forms oxaloacetate, a four-carbon dicarboxylic acid source for the tricarboxylic acid cycle.</text>
</comment>
<evidence type="ECO:0000313" key="4">
    <source>
        <dbReference type="EMBL" id="STY64272.1"/>
    </source>
</evidence>
<proteinExistence type="predicted"/>
<dbReference type="GO" id="GO:0006099">
    <property type="term" value="P:tricarboxylic acid cycle"/>
    <property type="evidence" value="ECO:0007669"/>
    <property type="project" value="InterPro"/>
</dbReference>
<dbReference type="AlphaFoldDB" id="A0A378N754"/>
<dbReference type="PROSITE" id="PS00781">
    <property type="entry name" value="PEPCASE_1"/>
    <property type="match status" value="1"/>
</dbReference>
<reference evidence="4 5" key="1">
    <citation type="submission" date="2018-06" db="EMBL/GenBank/DDBJ databases">
        <authorList>
            <consortium name="Pathogen Informatics"/>
            <person name="Doyle S."/>
        </authorList>
    </citation>
    <scope>NUCLEOTIDE SEQUENCE [LARGE SCALE GENOMIC DNA]</scope>
    <source>
        <strain evidence="4 5">NCTC10638</strain>
    </source>
</reference>
<keyword evidence="4" id="KW-0670">Pyruvate</keyword>
<dbReference type="Pfam" id="PF00311">
    <property type="entry name" value="PEPcase"/>
    <property type="match status" value="1"/>
</dbReference>
<evidence type="ECO:0000256" key="3">
    <source>
        <dbReference type="PROSITE-ProRule" id="PRU10111"/>
    </source>
</evidence>
<keyword evidence="4" id="KW-0456">Lyase</keyword>
<organism evidence="4 5">
    <name type="scientific">Mannheimia haemolytica</name>
    <name type="common">Pasteurella haemolytica</name>
    <dbReference type="NCBI Taxonomy" id="75985"/>
    <lineage>
        <taxon>Bacteria</taxon>
        <taxon>Pseudomonadati</taxon>
        <taxon>Pseudomonadota</taxon>
        <taxon>Gammaproteobacteria</taxon>
        <taxon>Pasteurellales</taxon>
        <taxon>Pasteurellaceae</taxon>
        <taxon>Mannheimia</taxon>
    </lineage>
</organism>
<dbReference type="InterPro" id="IPR018129">
    <property type="entry name" value="PEP_COase_Lys_AS"/>
</dbReference>
<sequence>MIDLVLTAHPTEVTRRSLGHKHVEINKCLNLLEHDDLTEAESYKIKRRLMQTDCPCLAY</sequence>
<feature type="active site" evidence="3">
    <location>
        <position position="9"/>
    </location>
</feature>
<name>A0A378N754_MANHA</name>
<protein>
    <recommendedName>
        <fullName evidence="2">Phosphoenolpyruvate carboxylase</fullName>
    </recommendedName>
</protein>
<evidence type="ECO:0000256" key="1">
    <source>
        <dbReference type="ARBA" id="ARBA00003670"/>
    </source>
</evidence>
<dbReference type="Proteomes" id="UP000254802">
    <property type="component" value="Unassembled WGS sequence"/>
</dbReference>
<dbReference type="GO" id="GO:0008964">
    <property type="term" value="F:phosphoenolpyruvate carboxylase activity"/>
    <property type="evidence" value="ECO:0007669"/>
    <property type="project" value="InterPro"/>
</dbReference>
<dbReference type="GO" id="GO:0015977">
    <property type="term" value="P:carbon fixation"/>
    <property type="evidence" value="ECO:0007669"/>
    <property type="project" value="InterPro"/>
</dbReference>